<proteinExistence type="predicted"/>
<organism evidence="3 4">
    <name type="scientific">Pycnococcus provasolii</name>
    <dbReference type="NCBI Taxonomy" id="41880"/>
    <lineage>
        <taxon>Eukaryota</taxon>
        <taxon>Viridiplantae</taxon>
        <taxon>Chlorophyta</taxon>
        <taxon>Pseudoscourfieldiophyceae</taxon>
        <taxon>Pseudoscourfieldiales</taxon>
        <taxon>Pycnococcaceae</taxon>
        <taxon>Pycnococcus</taxon>
    </lineage>
</organism>
<gene>
    <name evidence="3" type="ORF">PPROV_000931100</name>
</gene>
<dbReference type="EMBL" id="BNJQ01000030">
    <property type="protein sequence ID" value="GHP10580.1"/>
    <property type="molecule type" value="Genomic_DNA"/>
</dbReference>
<name>A0A830HXR2_9CHLO</name>
<evidence type="ECO:0000313" key="3">
    <source>
        <dbReference type="EMBL" id="GHP10580.1"/>
    </source>
</evidence>
<dbReference type="Proteomes" id="UP000660262">
    <property type="component" value="Unassembled WGS sequence"/>
</dbReference>
<dbReference type="AlphaFoldDB" id="A0A830HXR2"/>
<evidence type="ECO:0000256" key="1">
    <source>
        <dbReference type="SAM" id="MobiDB-lite"/>
    </source>
</evidence>
<comment type="caution">
    <text evidence="3">The sequence shown here is derived from an EMBL/GenBank/DDBJ whole genome shotgun (WGS) entry which is preliminary data.</text>
</comment>
<feature type="region of interest" description="Disordered" evidence="1">
    <location>
        <begin position="155"/>
        <end position="181"/>
    </location>
</feature>
<feature type="domain" description="WWE" evidence="2">
    <location>
        <begin position="79"/>
        <end position="165"/>
    </location>
</feature>
<feature type="region of interest" description="Disordered" evidence="1">
    <location>
        <begin position="207"/>
        <end position="232"/>
    </location>
</feature>
<dbReference type="InterPro" id="IPR037197">
    <property type="entry name" value="WWE_dom_sf"/>
</dbReference>
<protein>
    <recommendedName>
        <fullName evidence="2">WWE domain-containing protein</fullName>
    </recommendedName>
</protein>
<reference evidence="3" key="1">
    <citation type="submission" date="2020-10" db="EMBL/GenBank/DDBJ databases">
        <title>Unveiling of a novel bifunctional photoreceptor, Dualchrome1, isolated from a cosmopolitan green alga.</title>
        <authorList>
            <person name="Suzuki S."/>
            <person name="Kawachi M."/>
        </authorList>
    </citation>
    <scope>NUCLEOTIDE SEQUENCE</scope>
    <source>
        <strain evidence="3">NIES 2893</strain>
    </source>
</reference>
<sequence length="232" mass="25144">MVRLVVRVRVVYHQVFVKICLVSAFATSSAPVLAPRARPLSASTVRTNYLTENVSPDVTSIAASATGTGGHVPYRMIAQDRATGCSIGTEPVWFWQADDGVTWVPYAPDHQTTLEEALELNFKAVALTDRFVVTFRKCVAGQGIQYLSPAGGPFRPNSLSRRVKREPSPHTPLLPHPTRARQSACVLRGHAKLRRVCGVAELRGNKAKTAGQGGSHVLHGRNPMRKGDGTAE</sequence>
<keyword evidence="4" id="KW-1185">Reference proteome</keyword>
<dbReference type="PROSITE" id="PS50918">
    <property type="entry name" value="WWE"/>
    <property type="match status" value="1"/>
</dbReference>
<dbReference type="SUPFAM" id="SSF117839">
    <property type="entry name" value="WWE domain"/>
    <property type="match status" value="1"/>
</dbReference>
<dbReference type="Pfam" id="PF02825">
    <property type="entry name" value="WWE"/>
    <property type="match status" value="1"/>
</dbReference>
<evidence type="ECO:0000313" key="4">
    <source>
        <dbReference type="Proteomes" id="UP000660262"/>
    </source>
</evidence>
<accession>A0A830HXR2</accession>
<evidence type="ECO:0000259" key="2">
    <source>
        <dbReference type="PROSITE" id="PS50918"/>
    </source>
</evidence>
<dbReference type="InterPro" id="IPR004170">
    <property type="entry name" value="WWE_dom"/>
</dbReference>